<name>A0A9W9XLV9_9EURO</name>
<keyword evidence="2" id="KW-1185">Reference proteome</keyword>
<reference evidence="1" key="1">
    <citation type="submission" date="2022-12" db="EMBL/GenBank/DDBJ databases">
        <authorList>
            <person name="Petersen C."/>
        </authorList>
    </citation>
    <scope>NUCLEOTIDE SEQUENCE</scope>
    <source>
        <strain evidence="1">IBT 30728</strain>
    </source>
</reference>
<reference evidence="1" key="2">
    <citation type="journal article" date="2023" name="IMA Fungus">
        <title>Comparative genomic study of the Penicillium genus elucidates a diverse pangenome and 15 lateral gene transfer events.</title>
        <authorList>
            <person name="Petersen C."/>
            <person name="Sorensen T."/>
            <person name="Nielsen M.R."/>
            <person name="Sondergaard T.E."/>
            <person name="Sorensen J.L."/>
            <person name="Fitzpatrick D.A."/>
            <person name="Frisvad J.C."/>
            <person name="Nielsen K.L."/>
        </authorList>
    </citation>
    <scope>NUCLEOTIDE SEQUENCE</scope>
    <source>
        <strain evidence="1">IBT 30728</strain>
    </source>
</reference>
<dbReference type="AlphaFoldDB" id="A0A9W9XLV9"/>
<organism evidence="1 2">
    <name type="scientific">Penicillium diatomitis</name>
    <dbReference type="NCBI Taxonomy" id="2819901"/>
    <lineage>
        <taxon>Eukaryota</taxon>
        <taxon>Fungi</taxon>
        <taxon>Dikarya</taxon>
        <taxon>Ascomycota</taxon>
        <taxon>Pezizomycotina</taxon>
        <taxon>Eurotiomycetes</taxon>
        <taxon>Eurotiomycetidae</taxon>
        <taxon>Eurotiales</taxon>
        <taxon>Aspergillaceae</taxon>
        <taxon>Penicillium</taxon>
    </lineage>
</organism>
<protein>
    <submittedName>
        <fullName evidence="1">Uncharacterized protein</fullName>
    </submittedName>
</protein>
<dbReference type="RefSeq" id="XP_056794404.1">
    <property type="nucleotide sequence ID" value="XM_056930111.1"/>
</dbReference>
<accession>A0A9W9XLV9</accession>
<dbReference type="Proteomes" id="UP001148312">
    <property type="component" value="Unassembled WGS sequence"/>
</dbReference>
<gene>
    <name evidence="1" type="ORF">N7539_000507</name>
</gene>
<comment type="caution">
    <text evidence="1">The sequence shown here is derived from an EMBL/GenBank/DDBJ whole genome shotgun (WGS) entry which is preliminary data.</text>
</comment>
<sequence>MRGFPSRTLPPQLRKVDRPVSIPSRARDRLWLGNAPSITRRYRYVRMVKYLLSKDEQATRIETKVMGSAKKAPAPGDLVGRASFHLRLVCFIYMIE</sequence>
<evidence type="ECO:0000313" key="2">
    <source>
        <dbReference type="Proteomes" id="UP001148312"/>
    </source>
</evidence>
<dbReference type="EMBL" id="JAPWDQ010000001">
    <property type="protein sequence ID" value="KAJ5495391.1"/>
    <property type="molecule type" value="Genomic_DNA"/>
</dbReference>
<proteinExistence type="predicted"/>
<dbReference type="GeneID" id="81620360"/>
<evidence type="ECO:0000313" key="1">
    <source>
        <dbReference type="EMBL" id="KAJ5495391.1"/>
    </source>
</evidence>